<keyword evidence="3" id="KW-1185">Reference proteome</keyword>
<name>A0AAD5X8U3_9FUNG</name>
<evidence type="ECO:0000313" key="2">
    <source>
        <dbReference type="EMBL" id="KAJ3056510.1"/>
    </source>
</evidence>
<comment type="caution">
    <text evidence="2">The sequence shown here is derived from an EMBL/GenBank/DDBJ whole genome shotgun (WGS) entry which is preliminary data.</text>
</comment>
<dbReference type="Proteomes" id="UP001212841">
    <property type="component" value="Unassembled WGS sequence"/>
</dbReference>
<dbReference type="Pfam" id="PF09350">
    <property type="entry name" value="DJC28_CD"/>
    <property type="match status" value="1"/>
</dbReference>
<dbReference type="PANTHER" id="PTHR39394">
    <property type="entry name" value="YALI0E31793P"/>
    <property type="match status" value="1"/>
</dbReference>
<dbReference type="InterPro" id="IPR018961">
    <property type="entry name" value="DnaJ_homolog_subfam-C_membr-28"/>
</dbReference>
<reference evidence="2" key="1">
    <citation type="submission" date="2020-05" db="EMBL/GenBank/DDBJ databases">
        <title>Phylogenomic resolution of chytrid fungi.</title>
        <authorList>
            <person name="Stajich J.E."/>
            <person name="Amses K."/>
            <person name="Simmons R."/>
            <person name="Seto K."/>
            <person name="Myers J."/>
            <person name="Bonds A."/>
            <person name="Quandt C.A."/>
            <person name="Barry K."/>
            <person name="Liu P."/>
            <person name="Grigoriev I."/>
            <person name="Longcore J.E."/>
            <person name="James T.Y."/>
        </authorList>
    </citation>
    <scope>NUCLEOTIDE SEQUENCE</scope>
    <source>
        <strain evidence="2">JEL0318</strain>
    </source>
</reference>
<sequence>MAYVSDMNILVGGCLLSGWWMYQVFSNYISAAAGVVPVRPDAKRDSLSKSEEPNKSPPPPIIDVTFSTNDTTTKTVPIDVPEKKDFYTADMNPNILNQLYGQAIKVANVAAAFTSSAFEKNPQSGALNVGQKSGEEEKATAMGKLKTFFLQHHQHTRAGAADNPTTANAVVPMVQRQFLSGSGGPPARAKKAQMLRVVHARQDAEMYKQPVEQLWTDYFAVRPTTMSGFQSIVEERIAYARRQGQFDNIRGRGKPIDFETDEHKNPFITPTEFFVHRMTKAQGFVPPWVELGKDIEDETEKVRSELRRMWGEFRRMKGWVQDGKMNDAEREEREHRGFRLGKGRAFFEMLFKGPQNSGVGKKEEIKLPKGFENTSWDQFAREWAELRIKEINEMIRKFNIEAPPGIPQKMRLGITSELDKARSEQRVAENIV</sequence>
<protein>
    <recommendedName>
        <fullName evidence="1">DnaJ homologue subfamily C member 28 conserved domain-containing protein</fullName>
    </recommendedName>
</protein>
<evidence type="ECO:0000259" key="1">
    <source>
        <dbReference type="Pfam" id="PF09350"/>
    </source>
</evidence>
<gene>
    <name evidence="2" type="ORF">HK097_006417</name>
</gene>
<proteinExistence type="predicted"/>
<dbReference type="PANTHER" id="PTHR39394:SF1">
    <property type="entry name" value="DNAJ HOMOLOGUE SUBFAMILY C MEMBER 28 CONSERVED DOMAIN-CONTAINING PROTEIN"/>
    <property type="match status" value="1"/>
</dbReference>
<evidence type="ECO:0000313" key="3">
    <source>
        <dbReference type="Proteomes" id="UP001212841"/>
    </source>
</evidence>
<dbReference type="EMBL" id="JADGJD010000030">
    <property type="protein sequence ID" value="KAJ3056510.1"/>
    <property type="molecule type" value="Genomic_DNA"/>
</dbReference>
<organism evidence="2 3">
    <name type="scientific">Rhizophlyctis rosea</name>
    <dbReference type="NCBI Taxonomy" id="64517"/>
    <lineage>
        <taxon>Eukaryota</taxon>
        <taxon>Fungi</taxon>
        <taxon>Fungi incertae sedis</taxon>
        <taxon>Chytridiomycota</taxon>
        <taxon>Chytridiomycota incertae sedis</taxon>
        <taxon>Chytridiomycetes</taxon>
        <taxon>Rhizophlyctidales</taxon>
        <taxon>Rhizophlyctidaceae</taxon>
        <taxon>Rhizophlyctis</taxon>
    </lineage>
</organism>
<dbReference type="AlphaFoldDB" id="A0AAD5X8U3"/>
<feature type="domain" description="DnaJ homologue subfamily C member 28 conserved" evidence="1">
    <location>
        <begin position="232"/>
        <end position="303"/>
    </location>
</feature>
<accession>A0AAD5X8U3</accession>